<dbReference type="InterPro" id="IPR014922">
    <property type="entry name" value="YdhG-like"/>
</dbReference>
<dbReference type="EMBL" id="BMFH01000001">
    <property type="protein sequence ID" value="GGD53409.1"/>
    <property type="molecule type" value="Genomic_DNA"/>
</dbReference>
<accession>A0ABQ1R466</accession>
<dbReference type="Proteomes" id="UP000625780">
    <property type="component" value="Unassembled WGS sequence"/>
</dbReference>
<gene>
    <name evidence="2" type="ORF">GCM10011361_20120</name>
</gene>
<comment type="caution">
    <text evidence="2">The sequence shown here is derived from an EMBL/GenBank/DDBJ whole genome shotgun (WGS) entry which is preliminary data.</text>
</comment>
<keyword evidence="3" id="KW-1185">Reference proteome</keyword>
<evidence type="ECO:0000313" key="2">
    <source>
        <dbReference type="EMBL" id="GGD53409.1"/>
    </source>
</evidence>
<evidence type="ECO:0000313" key="3">
    <source>
        <dbReference type="Proteomes" id="UP000625780"/>
    </source>
</evidence>
<feature type="domain" description="YdhG-like" evidence="1">
    <location>
        <begin position="25"/>
        <end position="119"/>
    </location>
</feature>
<protein>
    <recommendedName>
        <fullName evidence="1">YdhG-like domain-containing protein</fullName>
    </recommendedName>
</protein>
<dbReference type="Pfam" id="PF08818">
    <property type="entry name" value="DUF1801"/>
    <property type="match status" value="1"/>
</dbReference>
<organism evidence="2 3">
    <name type="scientific">Muriicola marianensis</name>
    <dbReference type="NCBI Taxonomy" id="1324801"/>
    <lineage>
        <taxon>Bacteria</taxon>
        <taxon>Pseudomonadati</taxon>
        <taxon>Bacteroidota</taxon>
        <taxon>Flavobacteriia</taxon>
        <taxon>Flavobacteriales</taxon>
        <taxon>Flavobacteriaceae</taxon>
        <taxon>Muriicola</taxon>
    </lineage>
</organism>
<evidence type="ECO:0000259" key="1">
    <source>
        <dbReference type="Pfam" id="PF08818"/>
    </source>
</evidence>
<proteinExistence type="predicted"/>
<name>A0ABQ1R466_9FLAO</name>
<dbReference type="Gene3D" id="3.90.1150.200">
    <property type="match status" value="1"/>
</dbReference>
<dbReference type="SUPFAM" id="SSF159888">
    <property type="entry name" value="YdhG-like"/>
    <property type="match status" value="1"/>
</dbReference>
<sequence length="132" mass="15169">MAKKGPMPTYKTVDDYIAHQPERTRKVLIQLRKLIKKAAPDATEVLNYKVPAFTLVPGGKRDQQIMMAGYAKFVGFYPFPTTMAAFSDELQDYKQGKGSVQFPLDKPLPEDLIIRMVRYRQTEVQNNQDRTK</sequence>
<dbReference type="RefSeq" id="WP_188370542.1">
    <property type="nucleotide sequence ID" value="NZ_BMFH01000001.1"/>
</dbReference>
<reference evidence="3" key="1">
    <citation type="journal article" date="2019" name="Int. J. Syst. Evol. Microbiol.">
        <title>The Global Catalogue of Microorganisms (GCM) 10K type strain sequencing project: providing services to taxonomists for standard genome sequencing and annotation.</title>
        <authorList>
            <consortium name="The Broad Institute Genomics Platform"/>
            <consortium name="The Broad Institute Genome Sequencing Center for Infectious Disease"/>
            <person name="Wu L."/>
            <person name="Ma J."/>
        </authorList>
    </citation>
    <scope>NUCLEOTIDE SEQUENCE [LARGE SCALE GENOMIC DNA]</scope>
    <source>
        <strain evidence="3">CGMCC 1.12606</strain>
    </source>
</reference>